<gene>
    <name evidence="1" type="ordered locus">BDU_13006</name>
</gene>
<dbReference type="OrthoDB" id="350632at2"/>
<dbReference type="HOGENOM" id="CLU_1709720_0_0_12"/>
<geneLocation type="plasmid" evidence="1 2">
    <name>pl23</name>
</geneLocation>
<sequence length="152" mass="17995">MIKFIKYFILLHFVFLMFSCETIDLKDIDKGLEGLSKNSKYIRLIFGNNKISLRHYFTIAGKFHLRYKEPLFLKCDNDIVALFLFRRYKRIGSEYIQTFFSVGKDVSLKVYLELIRRKKFFIINSAGQVLKTIIFSNNSNSEDVLLQNNKII</sequence>
<organism evidence="1 2">
    <name type="scientific">Borrelia duttonii (strain Ly)</name>
    <dbReference type="NCBI Taxonomy" id="412419"/>
    <lineage>
        <taxon>Bacteria</taxon>
        <taxon>Pseudomonadati</taxon>
        <taxon>Spirochaetota</taxon>
        <taxon>Spirochaetia</taxon>
        <taxon>Spirochaetales</taxon>
        <taxon>Borreliaceae</taxon>
        <taxon>Borrelia</taxon>
    </lineage>
</organism>
<protein>
    <submittedName>
        <fullName evidence="1">Uncharacterized conserved protein</fullName>
    </submittedName>
</protein>
<accession>B5RNK4</accession>
<dbReference type="RefSeq" id="WP_012539672.1">
    <property type="nucleotide sequence ID" value="NC_011257.1"/>
</dbReference>
<evidence type="ECO:0000313" key="1">
    <source>
        <dbReference type="EMBL" id="ACH93940.1"/>
    </source>
</evidence>
<name>B5RNK4_BORDL</name>
<reference evidence="1 2" key="1">
    <citation type="journal article" date="2008" name="PLoS Genet.">
        <title>The genome of Borrelia recurrentis, the agent of deadly louse-borne relapsing fever, is a degraded subset of tick-borne Borrelia duttonii.</title>
        <authorList>
            <person name="Lescot M."/>
            <person name="Audic S."/>
            <person name="Robert C."/>
            <person name="Nguyen T.T."/>
            <person name="Blanc G."/>
            <person name="Cutler S.J."/>
            <person name="Wincker P."/>
            <person name="Couloux A."/>
            <person name="Claverie J.-M."/>
            <person name="Raoult D."/>
            <person name="Drancourt M."/>
        </authorList>
    </citation>
    <scope>NUCLEOTIDE SEQUENCE [LARGE SCALE GENOMIC DNA]</scope>
    <source>
        <strain evidence="1 2">Ly</strain>
    </source>
</reference>
<dbReference type="AlphaFoldDB" id="B5RNK4"/>
<keyword evidence="1" id="KW-0614">Plasmid</keyword>
<dbReference type="Proteomes" id="UP000000611">
    <property type="component" value="Plasmid pl23"/>
</dbReference>
<evidence type="ECO:0000313" key="2">
    <source>
        <dbReference type="Proteomes" id="UP000000611"/>
    </source>
</evidence>
<dbReference type="EMBL" id="CP000980">
    <property type="protein sequence ID" value="ACH93940.1"/>
    <property type="molecule type" value="Genomic_DNA"/>
</dbReference>
<dbReference type="PROSITE" id="PS51257">
    <property type="entry name" value="PROKAR_LIPOPROTEIN"/>
    <property type="match status" value="1"/>
</dbReference>
<dbReference type="KEGG" id="bdu:BDU_13006"/>
<keyword evidence="2" id="KW-1185">Reference proteome</keyword>
<proteinExistence type="predicted"/>